<dbReference type="OrthoDB" id="3911820at2759"/>
<keyword evidence="3" id="KW-0805">Transcription regulation</keyword>
<keyword evidence="2" id="KW-0862">Zinc</keyword>
<name>A0A9N8PL47_9PEZI</name>
<dbReference type="PANTHER" id="PTHR47660:SF2">
    <property type="entry name" value="TRANSCRIPTION FACTOR WITH C2H2 AND ZN(2)-CYS(6) DNA BINDING DOMAIN (EUROFUNG)"/>
    <property type="match status" value="1"/>
</dbReference>
<evidence type="ECO:0000256" key="4">
    <source>
        <dbReference type="ARBA" id="ARBA00023163"/>
    </source>
</evidence>
<dbReference type="AlphaFoldDB" id="A0A9N8PL47"/>
<dbReference type="Proteomes" id="UP000714618">
    <property type="component" value="Unassembled WGS sequence"/>
</dbReference>
<evidence type="ECO:0000313" key="6">
    <source>
        <dbReference type="EMBL" id="CAD0099900.1"/>
    </source>
</evidence>
<sequence length="300" mass="34853">MLRRSRLFEQPSPSVLFSHLAAELTRVWREWQGQESRNRYAEMYLFQDTTSTLFNSVTDFNTSVPSSDRLWRATSAEQWAQEIRQLDGGTISFPPSLNEHVKRFRVINVDKDFDTFTPITLRLLLYHLQKVVAQSGKASMYRPRVPSHGRHLVVLYHLISLNTLTNFPDVERFARNDDNIQTHESPCWVRSHHFEDRHRIFFHCGQVLHTSMEFGESTRVVLDDMAPDHTLIEAYLERHEGFPVFTQLQGGYLSLDVPDQILTHHASVLGTDPQLSFVKGVQLKLLKLAARWQQSTPKRT</sequence>
<evidence type="ECO:0000256" key="2">
    <source>
        <dbReference type="ARBA" id="ARBA00022833"/>
    </source>
</evidence>
<evidence type="ECO:0000256" key="1">
    <source>
        <dbReference type="ARBA" id="ARBA00022723"/>
    </source>
</evidence>
<dbReference type="EMBL" id="CAIJEO010000011">
    <property type="protein sequence ID" value="CAD0099900.1"/>
    <property type="molecule type" value="Genomic_DNA"/>
</dbReference>
<evidence type="ECO:0000256" key="5">
    <source>
        <dbReference type="ARBA" id="ARBA00023242"/>
    </source>
</evidence>
<comment type="caution">
    <text evidence="6">The sequence shown here is derived from an EMBL/GenBank/DDBJ whole genome shotgun (WGS) entry which is preliminary data.</text>
</comment>
<dbReference type="GO" id="GO:0046872">
    <property type="term" value="F:metal ion binding"/>
    <property type="evidence" value="ECO:0007669"/>
    <property type="project" value="UniProtKB-KW"/>
</dbReference>
<gene>
    <name evidence="6" type="ORF">AWRI4233_LOCUS8725</name>
</gene>
<reference evidence="6" key="1">
    <citation type="submission" date="2020-06" db="EMBL/GenBank/DDBJ databases">
        <authorList>
            <person name="Onetto C."/>
        </authorList>
    </citation>
    <scope>NUCLEOTIDE SEQUENCE</scope>
</reference>
<protein>
    <submittedName>
        <fullName evidence="6">Uncharacterized protein</fullName>
    </submittedName>
</protein>
<keyword evidence="7" id="KW-1185">Reference proteome</keyword>
<evidence type="ECO:0000256" key="3">
    <source>
        <dbReference type="ARBA" id="ARBA00023015"/>
    </source>
</evidence>
<dbReference type="PANTHER" id="PTHR47660">
    <property type="entry name" value="TRANSCRIPTION FACTOR WITH C2H2 AND ZN(2)-CYS(6) DNA BINDING DOMAIN (EUROFUNG)-RELATED-RELATED"/>
    <property type="match status" value="1"/>
</dbReference>
<keyword evidence="1" id="KW-0479">Metal-binding</keyword>
<organism evidence="6 7">
    <name type="scientific">Aureobasidium mustum</name>
    <dbReference type="NCBI Taxonomy" id="2773714"/>
    <lineage>
        <taxon>Eukaryota</taxon>
        <taxon>Fungi</taxon>
        <taxon>Dikarya</taxon>
        <taxon>Ascomycota</taxon>
        <taxon>Pezizomycotina</taxon>
        <taxon>Dothideomycetes</taxon>
        <taxon>Dothideomycetidae</taxon>
        <taxon>Dothideales</taxon>
        <taxon>Saccotheciaceae</taxon>
        <taxon>Aureobasidium</taxon>
    </lineage>
</organism>
<keyword evidence="5" id="KW-0539">Nucleus</keyword>
<evidence type="ECO:0000313" key="7">
    <source>
        <dbReference type="Proteomes" id="UP000714618"/>
    </source>
</evidence>
<accession>A0A9N8PL47</accession>
<proteinExistence type="predicted"/>
<keyword evidence="4" id="KW-0804">Transcription</keyword>